<feature type="compositionally biased region" description="Low complexity" evidence="1">
    <location>
        <begin position="34"/>
        <end position="45"/>
    </location>
</feature>
<dbReference type="Proteomes" id="UP001515480">
    <property type="component" value="Unassembled WGS sequence"/>
</dbReference>
<evidence type="ECO:0000313" key="3">
    <source>
        <dbReference type="EMBL" id="KAL1526753.1"/>
    </source>
</evidence>
<keyword evidence="2" id="KW-1133">Transmembrane helix</keyword>
<keyword evidence="4" id="KW-1185">Reference proteome</keyword>
<evidence type="ECO:0000256" key="2">
    <source>
        <dbReference type="SAM" id="Phobius"/>
    </source>
</evidence>
<feature type="region of interest" description="Disordered" evidence="1">
    <location>
        <begin position="34"/>
        <end position="185"/>
    </location>
</feature>
<evidence type="ECO:0008006" key="5">
    <source>
        <dbReference type="Google" id="ProtNLM"/>
    </source>
</evidence>
<reference evidence="3 4" key="1">
    <citation type="journal article" date="2024" name="Science">
        <title>Giant polyketide synthase enzymes in the biosynthesis of giant marine polyether toxins.</title>
        <authorList>
            <person name="Fallon T.R."/>
            <person name="Shende V.V."/>
            <person name="Wierzbicki I.H."/>
            <person name="Pendleton A.L."/>
            <person name="Watervoot N.F."/>
            <person name="Auber R.P."/>
            <person name="Gonzalez D.J."/>
            <person name="Wisecaver J.H."/>
            <person name="Moore B.S."/>
        </authorList>
    </citation>
    <scope>NUCLEOTIDE SEQUENCE [LARGE SCALE GENOMIC DNA]</scope>
    <source>
        <strain evidence="3 4">12B1</strain>
    </source>
</reference>
<feature type="transmembrane region" description="Helical" evidence="2">
    <location>
        <begin position="495"/>
        <end position="520"/>
    </location>
</feature>
<evidence type="ECO:0000256" key="1">
    <source>
        <dbReference type="SAM" id="MobiDB-lite"/>
    </source>
</evidence>
<organism evidence="3 4">
    <name type="scientific">Prymnesium parvum</name>
    <name type="common">Toxic golden alga</name>
    <dbReference type="NCBI Taxonomy" id="97485"/>
    <lineage>
        <taxon>Eukaryota</taxon>
        <taxon>Haptista</taxon>
        <taxon>Haptophyta</taxon>
        <taxon>Prymnesiophyceae</taxon>
        <taxon>Prymnesiales</taxon>
        <taxon>Prymnesiaceae</taxon>
        <taxon>Prymnesium</taxon>
    </lineage>
</organism>
<accession>A0AB34K0H7</accession>
<gene>
    <name evidence="3" type="ORF">AB1Y20_015449</name>
</gene>
<keyword evidence="2" id="KW-0472">Membrane</keyword>
<keyword evidence="2" id="KW-0812">Transmembrane</keyword>
<evidence type="ECO:0000313" key="4">
    <source>
        <dbReference type="Proteomes" id="UP001515480"/>
    </source>
</evidence>
<dbReference type="EMBL" id="JBGBPQ010000003">
    <property type="protein sequence ID" value="KAL1526753.1"/>
    <property type="molecule type" value="Genomic_DNA"/>
</dbReference>
<name>A0AB34K0H7_PRYPA</name>
<feature type="transmembrane region" description="Helical" evidence="2">
    <location>
        <begin position="540"/>
        <end position="564"/>
    </location>
</feature>
<feature type="transmembrane region" description="Helical" evidence="2">
    <location>
        <begin position="576"/>
        <end position="597"/>
    </location>
</feature>
<sequence>METRPMNPELESVKEEHRKLIEQRNALLQRLSTAAPKAAKLSAAGASGGETSRAATSDPVEEPPRVATPPAKGAHQPAAPSQNVETPQPDHSLRGADRSGRPVNDQRLDGVQRPIPQRPDKGERPISQRPDGVQAPIPQPSGSADRPIPQPTGVVERTVPLPSPEQLQTPPRHAAPSPPPPAEQSARVAFPSLASTGSGERNACDASVRSSLPNGEWLSPNPFVYCVSLEVVAAKGLRPEPHVCEAQLGPHTREFAITSAGATGVVSAATSASSFSSLAQLPTGCHVEEVAPFVSERMDFVLDSRADELKLYLKRIPARSIFQGWNGNVGRVILHLSRHWAEEEEEDALWYPVLGAGSGVGLLIRLRCWPPAQLGKKHTQSRLFEQYASNGVITQAGFGRMMRDLFDATASPLRFALSVRPGGTPVTRRHSTSRRLESSAPDEDKCYRCVASSLGWIGFYRPECPMLSYLAYYHTLMWVVCKHPSERHIPVINRLYFLLLSLGFNMFVVVLFTATDYSLVSINCPTPNSCAPFQTTGWHAAQIGLVALVDTAFWPLLKMLFFYVHDHRHSEARRSVLRGISLCCVAVLSLSCVRMAANHEQEREMSSVLPEFLTTWPTARVTECFKLMSLWGFLMEYAPPDPAPADEEKISSRKYSDAATNKYKATHEDSKRVPLLSAQCTV</sequence>
<comment type="caution">
    <text evidence="3">The sequence shown here is derived from an EMBL/GenBank/DDBJ whole genome shotgun (WGS) entry which is preliminary data.</text>
</comment>
<feature type="compositionally biased region" description="Basic and acidic residues" evidence="1">
    <location>
        <begin position="91"/>
        <end position="110"/>
    </location>
</feature>
<protein>
    <recommendedName>
        <fullName evidence="5">Very-long-chain 3-oxoacyl-CoA synthase</fullName>
    </recommendedName>
</protein>
<dbReference type="AlphaFoldDB" id="A0AB34K0H7"/>
<proteinExistence type="predicted"/>